<comment type="caution">
    <text evidence="4">The sequence shown here is derived from an EMBL/GenBank/DDBJ whole genome shotgun (WGS) entry which is preliminary data.</text>
</comment>
<evidence type="ECO:0000256" key="2">
    <source>
        <dbReference type="ARBA" id="ARBA00023163"/>
    </source>
</evidence>
<evidence type="ECO:0000256" key="1">
    <source>
        <dbReference type="ARBA" id="ARBA00023015"/>
    </source>
</evidence>
<dbReference type="Pfam" id="PF12833">
    <property type="entry name" value="HTH_18"/>
    <property type="match status" value="1"/>
</dbReference>
<dbReference type="InterPro" id="IPR018060">
    <property type="entry name" value="HTH_AraC"/>
</dbReference>
<keyword evidence="5" id="KW-1185">Reference proteome</keyword>
<dbReference type="InterPro" id="IPR009057">
    <property type="entry name" value="Homeodomain-like_sf"/>
</dbReference>
<dbReference type="Gene3D" id="1.10.10.60">
    <property type="entry name" value="Homeodomain-like"/>
    <property type="match status" value="1"/>
</dbReference>
<dbReference type="SMART" id="SM00342">
    <property type="entry name" value="HTH_ARAC"/>
    <property type="match status" value="1"/>
</dbReference>
<dbReference type="EMBL" id="JAASQL010000005">
    <property type="protein sequence ID" value="NIJ46237.1"/>
    <property type="molecule type" value="Genomic_DNA"/>
</dbReference>
<reference evidence="4 5" key="1">
    <citation type="submission" date="2020-03" db="EMBL/GenBank/DDBJ databases">
        <title>Genomic Encyclopedia of Type Strains, Phase IV (KMG-IV): sequencing the most valuable type-strain genomes for metagenomic binning, comparative biology and taxonomic classification.</title>
        <authorList>
            <person name="Goeker M."/>
        </authorList>
    </citation>
    <scope>NUCLEOTIDE SEQUENCE [LARGE SCALE GENOMIC DNA]</scope>
    <source>
        <strain evidence="4 5">DSM 101599</strain>
    </source>
</reference>
<keyword evidence="1" id="KW-0805">Transcription regulation</keyword>
<feature type="domain" description="HTH araC/xylS-type" evidence="3">
    <location>
        <begin position="257"/>
        <end position="356"/>
    </location>
</feature>
<dbReference type="PANTHER" id="PTHR47893:SF1">
    <property type="entry name" value="REGULATORY PROTEIN PCHR"/>
    <property type="match status" value="1"/>
</dbReference>
<evidence type="ECO:0000313" key="4">
    <source>
        <dbReference type="EMBL" id="NIJ46237.1"/>
    </source>
</evidence>
<name>A0ABX0UBP9_9FLAO</name>
<dbReference type="PROSITE" id="PS01124">
    <property type="entry name" value="HTH_ARAC_FAMILY_2"/>
    <property type="match status" value="1"/>
</dbReference>
<dbReference type="InterPro" id="IPR053142">
    <property type="entry name" value="PchR_regulatory_protein"/>
</dbReference>
<sequence>MKMILARINNWINVQKRHFFTYSDGFFNMSFLANSPEVMVKSCIKLPLVKHNAEKQILYLDNPFIKGTLNYIELEKGLWIVSTEIKYKNNVSYTPVYDKLLPANYYNITLNLMENDNMDDHFVLGNYKVKNESISFLKPTKDFFTCHFKGSKESLFMLYFSEQWSEKNLINSSGVTPSVKNIIDDANLYFFNKNTTHGEVKKIISKLTTTLHRFPKPNILELKKISYEVFDVFFNYVNNYEITESVVLPKKEKLKLERIAYFLQQNLMGKFMGIEYLSKEFKISPTKLKKNFKVYYGTTILRYFQEKQMDLAMEFIKNNKLLVRDIAVIFGYENISKFSSTFKKHHHQLPSQVHKKT</sequence>
<protein>
    <submittedName>
        <fullName evidence="4">AraC-like DNA-binding protein</fullName>
    </submittedName>
</protein>
<proteinExistence type="predicted"/>
<gene>
    <name evidence="4" type="ORF">FHR24_002721</name>
</gene>
<organism evidence="4 5">
    <name type="scientific">Wenyingzhuangia heitensis</name>
    <dbReference type="NCBI Taxonomy" id="1487859"/>
    <lineage>
        <taxon>Bacteria</taxon>
        <taxon>Pseudomonadati</taxon>
        <taxon>Bacteroidota</taxon>
        <taxon>Flavobacteriia</taxon>
        <taxon>Flavobacteriales</taxon>
        <taxon>Flavobacteriaceae</taxon>
        <taxon>Wenyingzhuangia</taxon>
    </lineage>
</organism>
<evidence type="ECO:0000259" key="3">
    <source>
        <dbReference type="PROSITE" id="PS01124"/>
    </source>
</evidence>
<accession>A0ABX0UBP9</accession>
<dbReference type="PANTHER" id="PTHR47893">
    <property type="entry name" value="REGULATORY PROTEIN PCHR"/>
    <property type="match status" value="1"/>
</dbReference>
<evidence type="ECO:0000313" key="5">
    <source>
        <dbReference type="Proteomes" id="UP000745859"/>
    </source>
</evidence>
<keyword evidence="2" id="KW-0804">Transcription</keyword>
<dbReference type="SUPFAM" id="SSF46689">
    <property type="entry name" value="Homeodomain-like"/>
    <property type="match status" value="1"/>
</dbReference>
<dbReference type="Proteomes" id="UP000745859">
    <property type="component" value="Unassembled WGS sequence"/>
</dbReference>